<dbReference type="EMBL" id="JAODUP010000544">
    <property type="protein sequence ID" value="KAK2147631.1"/>
    <property type="molecule type" value="Genomic_DNA"/>
</dbReference>
<comment type="caution">
    <text evidence="2">The sequence shown here is derived from an EMBL/GenBank/DDBJ whole genome shotgun (WGS) entry which is preliminary data.</text>
</comment>
<organism evidence="2 3">
    <name type="scientific">Paralvinella palmiformis</name>
    <dbReference type="NCBI Taxonomy" id="53620"/>
    <lineage>
        <taxon>Eukaryota</taxon>
        <taxon>Metazoa</taxon>
        <taxon>Spiralia</taxon>
        <taxon>Lophotrochozoa</taxon>
        <taxon>Annelida</taxon>
        <taxon>Polychaeta</taxon>
        <taxon>Sedentaria</taxon>
        <taxon>Canalipalpata</taxon>
        <taxon>Terebellida</taxon>
        <taxon>Terebelliformia</taxon>
        <taxon>Alvinellidae</taxon>
        <taxon>Paralvinella</taxon>
    </lineage>
</organism>
<dbReference type="AlphaFoldDB" id="A0AAD9J6Y1"/>
<reference evidence="2" key="1">
    <citation type="journal article" date="2023" name="Mol. Biol. Evol.">
        <title>Third-Generation Sequencing Reveals the Adaptive Role of the Epigenome in Three Deep-Sea Polychaetes.</title>
        <authorList>
            <person name="Perez M."/>
            <person name="Aroh O."/>
            <person name="Sun Y."/>
            <person name="Lan Y."/>
            <person name="Juniper S.K."/>
            <person name="Young C.R."/>
            <person name="Angers B."/>
            <person name="Qian P.Y."/>
        </authorList>
    </citation>
    <scope>NUCLEOTIDE SEQUENCE</scope>
    <source>
        <strain evidence="2">P08H-3</strain>
    </source>
</reference>
<feature type="compositionally biased region" description="Basic and acidic residues" evidence="1">
    <location>
        <begin position="205"/>
        <end position="215"/>
    </location>
</feature>
<feature type="compositionally biased region" description="Basic and acidic residues" evidence="1">
    <location>
        <begin position="242"/>
        <end position="289"/>
    </location>
</feature>
<protein>
    <submittedName>
        <fullName evidence="2">Uncharacterized protein</fullName>
    </submittedName>
</protein>
<dbReference type="Proteomes" id="UP001208570">
    <property type="component" value="Unassembled WGS sequence"/>
</dbReference>
<evidence type="ECO:0000313" key="3">
    <source>
        <dbReference type="Proteomes" id="UP001208570"/>
    </source>
</evidence>
<feature type="compositionally biased region" description="Polar residues" evidence="1">
    <location>
        <begin position="32"/>
        <end position="44"/>
    </location>
</feature>
<feature type="compositionally biased region" description="Polar residues" evidence="1">
    <location>
        <begin position="160"/>
        <end position="171"/>
    </location>
</feature>
<accession>A0AAD9J6Y1</accession>
<gene>
    <name evidence="2" type="ORF">LSH36_544g06012</name>
</gene>
<feature type="compositionally biased region" description="Basic residues" evidence="1">
    <location>
        <begin position="306"/>
        <end position="317"/>
    </location>
</feature>
<feature type="compositionally biased region" description="Basic and acidic residues" evidence="1">
    <location>
        <begin position="15"/>
        <end position="29"/>
    </location>
</feature>
<feature type="compositionally biased region" description="Basic and acidic residues" evidence="1">
    <location>
        <begin position="65"/>
        <end position="101"/>
    </location>
</feature>
<feature type="compositionally biased region" description="Basic residues" evidence="1">
    <location>
        <begin position="122"/>
        <end position="149"/>
    </location>
</feature>
<feature type="compositionally biased region" description="Basic and acidic residues" evidence="1">
    <location>
        <begin position="45"/>
        <end position="58"/>
    </location>
</feature>
<feature type="compositionally biased region" description="Basic and acidic residues" evidence="1">
    <location>
        <begin position="223"/>
        <end position="233"/>
    </location>
</feature>
<sequence length="335" mass="39753">MPREYYSEQRQYSSKYHDRSLDPEFDARNYRASMTQSSSHSFSRNADRYEVREYESRRSSSRQYPADREVALTRDYRDGKSYKEKEAYYEHDERGYYENRDTYSSTRNEYVAEDPDYYAQQRSKRKKQKHKRKHSREHDHHSKKLHKQRSLVADYESDSEYTGSSKGTPTQGLGLGPSRVTPELERSRRSKSPSTALSDYSNTKLKYEPVSRDNSPDGSLDYAPRRTNKDSRHLYHSPNSRYSKEPIHVTADIRESRKTTMKGEHYDYYEKPDKKDKYKYDQKRVKEVPLKSYSSRSARAESHSPSPKKVRVYRSRSKSPQGFYRGRSPSSPYSK</sequence>
<feature type="region of interest" description="Disordered" evidence="1">
    <location>
        <begin position="1"/>
        <end position="335"/>
    </location>
</feature>
<name>A0AAD9J6Y1_9ANNE</name>
<keyword evidence="3" id="KW-1185">Reference proteome</keyword>
<feature type="compositionally biased region" description="Polar residues" evidence="1">
    <location>
        <begin position="192"/>
        <end position="204"/>
    </location>
</feature>
<evidence type="ECO:0000256" key="1">
    <source>
        <dbReference type="SAM" id="MobiDB-lite"/>
    </source>
</evidence>
<proteinExistence type="predicted"/>
<evidence type="ECO:0000313" key="2">
    <source>
        <dbReference type="EMBL" id="KAK2147631.1"/>
    </source>
</evidence>